<dbReference type="AlphaFoldDB" id="A0A8J2WF45"/>
<name>A0A8J2WF45_9NEOP</name>
<organism evidence="7 8">
    <name type="scientific">Danaus chrysippus</name>
    <name type="common">African queen</name>
    <dbReference type="NCBI Taxonomy" id="151541"/>
    <lineage>
        <taxon>Eukaryota</taxon>
        <taxon>Metazoa</taxon>
        <taxon>Ecdysozoa</taxon>
        <taxon>Arthropoda</taxon>
        <taxon>Hexapoda</taxon>
        <taxon>Insecta</taxon>
        <taxon>Pterygota</taxon>
        <taxon>Neoptera</taxon>
        <taxon>Endopterygota</taxon>
        <taxon>Lepidoptera</taxon>
        <taxon>Glossata</taxon>
        <taxon>Ditrysia</taxon>
        <taxon>Papilionoidea</taxon>
        <taxon>Nymphalidae</taxon>
        <taxon>Danainae</taxon>
        <taxon>Danaini</taxon>
        <taxon>Danaina</taxon>
        <taxon>Danaus</taxon>
        <taxon>Anosia</taxon>
    </lineage>
</organism>
<evidence type="ECO:0000313" key="7">
    <source>
        <dbReference type="EMBL" id="CAG9585089.1"/>
    </source>
</evidence>
<evidence type="ECO:0000256" key="3">
    <source>
        <dbReference type="ARBA" id="ARBA00022729"/>
    </source>
</evidence>
<dbReference type="PANTHER" id="PTHR44653:SF2">
    <property type="entry name" value="DNAJ HOMOLOG SUBFAMILY C MEMBER 1"/>
    <property type="match status" value="1"/>
</dbReference>
<comment type="caution">
    <text evidence="7">The sequence shown here is derived from an EMBL/GenBank/DDBJ whole genome shotgun (WGS) entry which is preliminary data.</text>
</comment>
<dbReference type="InterPro" id="IPR052606">
    <property type="entry name" value="DnaJ_domain_protein"/>
</dbReference>
<dbReference type="GO" id="GO:0005634">
    <property type="term" value="C:nucleus"/>
    <property type="evidence" value="ECO:0007669"/>
    <property type="project" value="UniProtKB-SubCell"/>
</dbReference>
<dbReference type="PANTHER" id="PTHR44653">
    <property type="entry name" value="DNAJ HOMOLOG SUBFAMILY C MEMBER 1"/>
    <property type="match status" value="1"/>
</dbReference>
<dbReference type="Proteomes" id="UP000789524">
    <property type="component" value="Unassembled WGS sequence"/>
</dbReference>
<evidence type="ECO:0000313" key="8">
    <source>
        <dbReference type="Proteomes" id="UP000789524"/>
    </source>
</evidence>
<evidence type="ECO:0000256" key="2">
    <source>
        <dbReference type="ARBA" id="ARBA00022692"/>
    </source>
</evidence>
<evidence type="ECO:0000256" key="6">
    <source>
        <dbReference type="ARBA" id="ARBA00037847"/>
    </source>
</evidence>
<keyword evidence="2" id="KW-0812">Transmembrane</keyword>
<keyword evidence="4" id="KW-1133">Transmembrane helix</keyword>
<comment type="subcellular location">
    <subcellularLocation>
        <location evidence="6">Endomembrane system</location>
        <topology evidence="6">Single-pass membrane protein</topology>
    </subcellularLocation>
    <subcellularLocation>
        <location evidence="1">Nucleus</location>
    </subcellularLocation>
</comment>
<keyword evidence="3" id="KW-0732">Signal</keyword>
<dbReference type="Gene3D" id="1.10.10.60">
    <property type="entry name" value="Homeodomain-like"/>
    <property type="match status" value="2"/>
</dbReference>
<gene>
    <name evidence="7" type="ORF">DCHRY22_LOCUS15576</name>
</gene>
<proteinExistence type="predicted"/>
<protein>
    <submittedName>
        <fullName evidence="7">(African queen) hypothetical protein</fullName>
    </submittedName>
</protein>
<dbReference type="InterPro" id="IPR001005">
    <property type="entry name" value="SANT/Myb"/>
</dbReference>
<sequence>MHGRSHSGCIAAVRHTDPAGVPSQLGTSERAATVRQNTLAHDRCEPRAHEIRPAVQTPRAAHHAINRPVLLTEETTPAWETYIVSGTNIEFERAKNKKQSKKSGFDTGLVEILHITWQNLALKDTLPFQLPRGIWWTITIEEDDRIRAEREEGGWRRKRAAAGRSPTSAGLRRLPRRERLFVGQDSAPDRSPRRKQLFVTPAPPVISGGLWTDDDLAEWFRLIKKYPPGASERWERIAGSDGPQRFLRSHIWLLGQGELAIRYRGKKQLKKCQNHLRRSVKTRQTEGVLSGGQLWSQVQQKALETALAKHPKGTAGDRWQKIASAVPGKTKVRPHNIMCP</sequence>
<accession>A0A8J2WF45</accession>
<evidence type="ECO:0000256" key="5">
    <source>
        <dbReference type="ARBA" id="ARBA00023136"/>
    </source>
</evidence>
<dbReference type="SUPFAM" id="SSF46689">
    <property type="entry name" value="Homeodomain-like"/>
    <property type="match status" value="1"/>
</dbReference>
<evidence type="ECO:0000256" key="4">
    <source>
        <dbReference type="ARBA" id="ARBA00022989"/>
    </source>
</evidence>
<keyword evidence="8" id="KW-1185">Reference proteome</keyword>
<dbReference type="OrthoDB" id="1420887at2759"/>
<dbReference type="GO" id="GO:0012505">
    <property type="term" value="C:endomembrane system"/>
    <property type="evidence" value="ECO:0007669"/>
    <property type="project" value="UniProtKB-SubCell"/>
</dbReference>
<reference evidence="7" key="1">
    <citation type="submission" date="2021-09" db="EMBL/GenBank/DDBJ databases">
        <authorList>
            <person name="Martin H S."/>
        </authorList>
    </citation>
    <scope>NUCLEOTIDE SEQUENCE</scope>
</reference>
<dbReference type="CDD" id="cd00167">
    <property type="entry name" value="SANT"/>
    <property type="match status" value="1"/>
</dbReference>
<dbReference type="InterPro" id="IPR009057">
    <property type="entry name" value="Homeodomain-like_sf"/>
</dbReference>
<evidence type="ECO:0000256" key="1">
    <source>
        <dbReference type="ARBA" id="ARBA00004123"/>
    </source>
</evidence>
<keyword evidence="5" id="KW-0472">Membrane</keyword>
<dbReference type="EMBL" id="CAKASE010000083">
    <property type="protein sequence ID" value="CAG9585089.1"/>
    <property type="molecule type" value="Genomic_DNA"/>
</dbReference>